<reference evidence="2 3" key="1">
    <citation type="submission" date="2020-06" db="EMBL/GenBank/DDBJ databases">
        <authorList>
            <person name="Li R."/>
            <person name="Bekaert M."/>
        </authorList>
    </citation>
    <scope>NUCLEOTIDE SEQUENCE [LARGE SCALE GENOMIC DNA]</scope>
    <source>
        <strain evidence="3">wild</strain>
    </source>
</reference>
<evidence type="ECO:0000256" key="1">
    <source>
        <dbReference type="SAM" id="MobiDB-lite"/>
    </source>
</evidence>
<evidence type="ECO:0000313" key="3">
    <source>
        <dbReference type="Proteomes" id="UP000507470"/>
    </source>
</evidence>
<name>A0A6J8DEG6_MYTCO</name>
<proteinExistence type="predicted"/>
<accession>A0A6J8DEG6</accession>
<feature type="compositionally biased region" description="Polar residues" evidence="1">
    <location>
        <begin position="252"/>
        <end position="268"/>
    </location>
</feature>
<sequence>MELCRLKSQTVHGDRVMELCKLKSQTVHVRIMELCRLKSQTLHGDRVMELCRLKSQTVHGDRVMELCKLKSQTVHVRMIELFRLKFQTVHDRIMELCRLRSHTVHDRIMELCRLRSHTVHDRIMELCYLCDVDSSCELKSDRDLCKDRKKCQIYRTSESFHGFIDSDGLEYDIYSKKELKNKKTAEYSPWSNGVVERHNSTPTETINKMRERALTFHGRLPYGGTYVCVHESRIKRDIEVERKQKIMHKHTAMSTPVRKSQAVTYNNKTESDHDLVYYESDDEEHHHNDTDNDESQENGEESADESVADSTDRDDSHAGSQNNSLNSEDSPESDDRDSLDLENQAENDIHEESMEPNAESQANDCMKLKKVQMVNFKIPVENDTREAIILGRAGKATTDKKSWYNKDSISQKILEMVEVKVVMLSLFGTDGGSQGVVFIWKLWWKSLCCGTDGGSQGGYVVFIWNRWWKSRWLCCLYLEQMVEVKVVMLSLFGTDGGSQGGYVVFLMGYDGNVNPITWQSKKLRRVVRSTLASEALALADGVDCVISLAALFKELMHNGNELKHTPVNCFVDNKDLYHAIYSDKPVGEKRLRV</sequence>
<gene>
    <name evidence="2" type="ORF">MCOR_39143</name>
</gene>
<dbReference type="Proteomes" id="UP000507470">
    <property type="component" value="Unassembled WGS sequence"/>
</dbReference>
<dbReference type="EMBL" id="CACVKT020007119">
    <property type="protein sequence ID" value="CAC5405450.1"/>
    <property type="molecule type" value="Genomic_DNA"/>
</dbReference>
<feature type="region of interest" description="Disordered" evidence="1">
    <location>
        <begin position="247"/>
        <end position="339"/>
    </location>
</feature>
<keyword evidence="3" id="KW-1185">Reference proteome</keyword>
<feature type="compositionally biased region" description="Acidic residues" evidence="1">
    <location>
        <begin position="291"/>
        <end position="307"/>
    </location>
</feature>
<dbReference type="AlphaFoldDB" id="A0A6J8DEG6"/>
<evidence type="ECO:0000313" key="2">
    <source>
        <dbReference type="EMBL" id="CAC5405450.1"/>
    </source>
</evidence>
<organism evidence="2 3">
    <name type="scientific">Mytilus coruscus</name>
    <name type="common">Sea mussel</name>
    <dbReference type="NCBI Taxonomy" id="42192"/>
    <lineage>
        <taxon>Eukaryota</taxon>
        <taxon>Metazoa</taxon>
        <taxon>Spiralia</taxon>
        <taxon>Lophotrochozoa</taxon>
        <taxon>Mollusca</taxon>
        <taxon>Bivalvia</taxon>
        <taxon>Autobranchia</taxon>
        <taxon>Pteriomorphia</taxon>
        <taxon>Mytilida</taxon>
        <taxon>Mytiloidea</taxon>
        <taxon>Mytilidae</taxon>
        <taxon>Mytilinae</taxon>
        <taxon>Mytilus</taxon>
    </lineage>
</organism>
<dbReference type="OrthoDB" id="409273at2759"/>
<protein>
    <recommendedName>
        <fullName evidence="4">Integrase catalytic domain-containing protein</fullName>
    </recommendedName>
</protein>
<evidence type="ECO:0008006" key="4">
    <source>
        <dbReference type="Google" id="ProtNLM"/>
    </source>
</evidence>